<sequence length="200" mass="21657">MPNYLLALPLLAVIALTSATTFTPTDRPAAAEAPWALTTYIDRDLLSWINDAQIVEAIKAQNQRHSGMTPPEIIARNKDWLAQVHSTRRPLVDSVLSAPVSDFLRKQVARSGGRITEVFLMDAHGLTVAASSATSDYWQGDEAKFINSYFGGPGEIYVEEVDFDDSTQTYQGQVSVAIIDPTTGVPIGAITVGLEAAAFF</sequence>
<evidence type="ECO:0000313" key="3">
    <source>
        <dbReference type="Proteomes" id="UP000199399"/>
    </source>
</evidence>
<evidence type="ECO:0008006" key="4">
    <source>
        <dbReference type="Google" id="ProtNLM"/>
    </source>
</evidence>
<dbReference type="Proteomes" id="UP000199399">
    <property type="component" value="Unassembled WGS sequence"/>
</dbReference>
<feature type="signal peptide" evidence="1">
    <location>
        <begin position="1"/>
        <end position="19"/>
    </location>
</feature>
<keyword evidence="3" id="KW-1185">Reference proteome</keyword>
<dbReference type="EMBL" id="FNBP01000004">
    <property type="protein sequence ID" value="SDG05709.1"/>
    <property type="molecule type" value="Genomic_DNA"/>
</dbReference>
<evidence type="ECO:0000256" key="1">
    <source>
        <dbReference type="SAM" id="SignalP"/>
    </source>
</evidence>
<dbReference type="RefSeq" id="WP_244153648.1">
    <property type="nucleotide sequence ID" value="NZ_FNBP01000004.1"/>
</dbReference>
<gene>
    <name evidence="2" type="ORF">SAMN04489759_104266</name>
</gene>
<name>A0A1G7R6D6_9RHOB</name>
<keyword evidence="1" id="KW-0732">Signal</keyword>
<proteinExistence type="predicted"/>
<dbReference type="AlphaFoldDB" id="A0A1G7R6D6"/>
<dbReference type="STRING" id="218672.SAMN04489759_104266"/>
<protein>
    <recommendedName>
        <fullName evidence="4">Cache domain-containing protein</fullName>
    </recommendedName>
</protein>
<feature type="chain" id="PRO_5011563127" description="Cache domain-containing protein" evidence="1">
    <location>
        <begin position="20"/>
        <end position="200"/>
    </location>
</feature>
<reference evidence="3" key="1">
    <citation type="submission" date="2016-10" db="EMBL/GenBank/DDBJ databases">
        <authorList>
            <person name="Varghese N."/>
            <person name="Submissions S."/>
        </authorList>
    </citation>
    <scope>NUCLEOTIDE SEQUENCE [LARGE SCALE GENOMIC DNA]</scope>
    <source>
        <strain evidence="3">DSM 16477</strain>
    </source>
</reference>
<organism evidence="2 3">
    <name type="scientific">Sulfitobacter delicatus</name>
    <dbReference type="NCBI Taxonomy" id="218672"/>
    <lineage>
        <taxon>Bacteria</taxon>
        <taxon>Pseudomonadati</taxon>
        <taxon>Pseudomonadota</taxon>
        <taxon>Alphaproteobacteria</taxon>
        <taxon>Rhodobacterales</taxon>
        <taxon>Roseobacteraceae</taxon>
        <taxon>Sulfitobacter</taxon>
    </lineage>
</organism>
<accession>A0A1G7R6D6</accession>
<evidence type="ECO:0000313" key="2">
    <source>
        <dbReference type="EMBL" id="SDG05709.1"/>
    </source>
</evidence>